<dbReference type="EMBL" id="JACHIN010000010">
    <property type="protein sequence ID" value="MBB5081322.1"/>
    <property type="molecule type" value="Genomic_DNA"/>
</dbReference>
<sequence length="149" mass="16079">MIRQVFVADTPFSPEQIYHQVSLTELTLVVGQLRVPASGGDLSALVDAERIADKLGRVVAAYHRDLKIRIGQLQRADEQRATAPALCACGQPAEPGITHQTDAPCYRDESRTAATLEPESALGDIDPHLAKVVDRVFATPTHEATQPAS</sequence>
<gene>
    <name evidence="1" type="ORF">HNR40_006817</name>
</gene>
<organism evidence="1 2">
    <name type="scientific">Nonomuraea endophytica</name>
    <dbReference type="NCBI Taxonomy" id="714136"/>
    <lineage>
        <taxon>Bacteria</taxon>
        <taxon>Bacillati</taxon>
        <taxon>Actinomycetota</taxon>
        <taxon>Actinomycetes</taxon>
        <taxon>Streptosporangiales</taxon>
        <taxon>Streptosporangiaceae</taxon>
        <taxon>Nonomuraea</taxon>
    </lineage>
</organism>
<evidence type="ECO:0000313" key="2">
    <source>
        <dbReference type="Proteomes" id="UP000568380"/>
    </source>
</evidence>
<name>A0A7W8A808_9ACTN</name>
<dbReference type="Proteomes" id="UP000568380">
    <property type="component" value="Unassembled WGS sequence"/>
</dbReference>
<protein>
    <submittedName>
        <fullName evidence="1">Uncharacterized protein</fullName>
    </submittedName>
</protein>
<proteinExistence type="predicted"/>
<dbReference type="RefSeq" id="WP_184968582.1">
    <property type="nucleotide sequence ID" value="NZ_JACHIN010000010.1"/>
</dbReference>
<dbReference type="AlphaFoldDB" id="A0A7W8A808"/>
<reference evidence="1 2" key="1">
    <citation type="submission" date="2020-08" db="EMBL/GenBank/DDBJ databases">
        <title>Genomic Encyclopedia of Type Strains, Phase IV (KMG-IV): sequencing the most valuable type-strain genomes for metagenomic binning, comparative biology and taxonomic classification.</title>
        <authorList>
            <person name="Goeker M."/>
        </authorList>
    </citation>
    <scope>NUCLEOTIDE SEQUENCE [LARGE SCALE GENOMIC DNA]</scope>
    <source>
        <strain evidence="1 2">DSM 45385</strain>
    </source>
</reference>
<evidence type="ECO:0000313" key="1">
    <source>
        <dbReference type="EMBL" id="MBB5081322.1"/>
    </source>
</evidence>
<accession>A0A7W8A808</accession>
<comment type="caution">
    <text evidence="1">The sequence shown here is derived from an EMBL/GenBank/DDBJ whole genome shotgun (WGS) entry which is preliminary data.</text>
</comment>
<keyword evidence="2" id="KW-1185">Reference proteome</keyword>